<dbReference type="PROSITE" id="PS50053">
    <property type="entry name" value="UBIQUITIN_2"/>
    <property type="match status" value="1"/>
</dbReference>
<feature type="domain" description="Ubiquitin-like" evidence="6">
    <location>
        <begin position="333"/>
        <end position="388"/>
    </location>
</feature>
<dbReference type="InterPro" id="IPR036961">
    <property type="entry name" value="Kinesin_motor_dom_sf"/>
</dbReference>
<dbReference type="PANTHER" id="PTHR47969">
    <property type="entry name" value="CHROMOSOME-ASSOCIATED KINESIN KIF4A-RELATED"/>
    <property type="match status" value="1"/>
</dbReference>
<feature type="chain" id="PRO_5032406626" description="Kinesin-like protein" evidence="5">
    <location>
        <begin position="21"/>
        <end position="432"/>
    </location>
</feature>
<comment type="similarity">
    <text evidence="3 4">Belongs to the TRAFAC class myosin-kinesin ATPase superfamily. Kinesin family.</text>
</comment>
<dbReference type="PANTHER" id="PTHR47969:SF29">
    <property type="entry name" value="KINESIN-LIKE PROTEIN"/>
    <property type="match status" value="1"/>
</dbReference>
<feature type="domain" description="Kinesin motor" evidence="7">
    <location>
        <begin position="1"/>
        <end position="168"/>
    </location>
</feature>
<organism evidence="8 9">
    <name type="scientific">Symbiodinium natans</name>
    <dbReference type="NCBI Taxonomy" id="878477"/>
    <lineage>
        <taxon>Eukaryota</taxon>
        <taxon>Sar</taxon>
        <taxon>Alveolata</taxon>
        <taxon>Dinophyceae</taxon>
        <taxon>Suessiales</taxon>
        <taxon>Symbiodiniaceae</taxon>
        <taxon>Symbiodinium</taxon>
    </lineage>
</organism>
<dbReference type="GO" id="GO:0005874">
    <property type="term" value="C:microtubule"/>
    <property type="evidence" value="ECO:0007669"/>
    <property type="project" value="UniProtKB-KW"/>
</dbReference>
<feature type="signal peptide" evidence="5">
    <location>
        <begin position="1"/>
        <end position="20"/>
    </location>
</feature>
<sequence length="432" mass="47764">MTMGILWARQFLWCSASSGGMRLDCDGSRESTNAKINLVDLAGSERHKSSDFQGHTFKEGCAINQSLSALALVIKELGEQQQSRVMRQRSRSMSIDKSAGLGPSTPAAGALLECKEVVPFRSSKLTFLLRDSLAGNTRSRMVACVSPAAINADETISTCRFAASVKKVRTNACVNVDRKKGVVQHLQAEIRRLKKLLAARGVEVGALGAGSVQEEIADRERVLKTLKQSYQVQVEEARLGKWPATLAVKIRDYLALPERLTLACASRHANMLCGDEEAWGQYATTLWAALWKSAGTLPDGNCGCRFSSPQEVQSVDPKMKVLGLWHLQSLTTLEIDVRTTTREYRRLTVEPHATVAHVKKLLEHQTGFAKDHCELIVRHTGKTLSHQEAPVAAYLWLSFCRSSSAWRRPPILEMTIKLFPWCSEARMLDASS</sequence>
<keyword evidence="4" id="KW-0493">Microtubule</keyword>
<evidence type="ECO:0000256" key="2">
    <source>
        <dbReference type="ARBA" id="ARBA00022840"/>
    </source>
</evidence>
<dbReference type="InterPro" id="IPR027417">
    <property type="entry name" value="P-loop_NTPase"/>
</dbReference>
<dbReference type="GO" id="GO:0003777">
    <property type="term" value="F:microtubule motor activity"/>
    <property type="evidence" value="ECO:0007669"/>
    <property type="project" value="InterPro"/>
</dbReference>
<dbReference type="GO" id="GO:0005875">
    <property type="term" value="C:microtubule associated complex"/>
    <property type="evidence" value="ECO:0007669"/>
    <property type="project" value="TreeGrafter"/>
</dbReference>
<dbReference type="GO" id="GO:0051231">
    <property type="term" value="P:spindle elongation"/>
    <property type="evidence" value="ECO:0007669"/>
    <property type="project" value="TreeGrafter"/>
</dbReference>
<dbReference type="GO" id="GO:0007018">
    <property type="term" value="P:microtubule-based movement"/>
    <property type="evidence" value="ECO:0007669"/>
    <property type="project" value="InterPro"/>
</dbReference>
<dbReference type="InterPro" id="IPR000626">
    <property type="entry name" value="Ubiquitin-like_dom"/>
</dbReference>
<keyword evidence="4" id="KW-0505">Motor protein</keyword>
<dbReference type="OrthoDB" id="441556at2759"/>
<dbReference type="SMART" id="SM00129">
    <property type="entry name" value="KISc"/>
    <property type="match status" value="1"/>
</dbReference>
<dbReference type="Gene3D" id="3.10.20.90">
    <property type="entry name" value="Phosphatidylinositol 3-kinase Catalytic Subunit, Chain A, domain 1"/>
    <property type="match status" value="1"/>
</dbReference>
<dbReference type="AlphaFoldDB" id="A0A812NEH6"/>
<evidence type="ECO:0000256" key="1">
    <source>
        <dbReference type="ARBA" id="ARBA00022741"/>
    </source>
</evidence>
<evidence type="ECO:0000256" key="4">
    <source>
        <dbReference type="RuleBase" id="RU000394"/>
    </source>
</evidence>
<dbReference type="InterPro" id="IPR029071">
    <property type="entry name" value="Ubiquitin-like_domsf"/>
</dbReference>
<name>A0A812NEH6_9DINO</name>
<gene>
    <name evidence="8" type="primary">Kif1c</name>
    <name evidence="8" type="ORF">SNAT2548_LOCUS15935</name>
</gene>
<dbReference type="GO" id="GO:0007052">
    <property type="term" value="P:mitotic spindle organization"/>
    <property type="evidence" value="ECO:0007669"/>
    <property type="project" value="TreeGrafter"/>
</dbReference>
<comment type="caution">
    <text evidence="3">Lacks conserved residue(s) required for the propagation of feature annotation.</text>
</comment>
<evidence type="ECO:0000256" key="5">
    <source>
        <dbReference type="SAM" id="SignalP"/>
    </source>
</evidence>
<dbReference type="InterPro" id="IPR027640">
    <property type="entry name" value="Kinesin-like_fam"/>
</dbReference>
<protein>
    <recommendedName>
        <fullName evidence="4">Kinesin-like protein</fullName>
    </recommendedName>
</protein>
<keyword evidence="5" id="KW-0732">Signal</keyword>
<dbReference type="PROSITE" id="PS50067">
    <property type="entry name" value="KINESIN_MOTOR_2"/>
    <property type="match status" value="1"/>
</dbReference>
<dbReference type="SUPFAM" id="SSF52540">
    <property type="entry name" value="P-loop containing nucleoside triphosphate hydrolases"/>
    <property type="match status" value="1"/>
</dbReference>
<evidence type="ECO:0000259" key="6">
    <source>
        <dbReference type="PROSITE" id="PS50053"/>
    </source>
</evidence>
<reference evidence="8" key="1">
    <citation type="submission" date="2021-02" db="EMBL/GenBank/DDBJ databases">
        <authorList>
            <person name="Dougan E. K."/>
            <person name="Rhodes N."/>
            <person name="Thang M."/>
            <person name="Chan C."/>
        </authorList>
    </citation>
    <scope>NUCLEOTIDE SEQUENCE</scope>
</reference>
<keyword evidence="9" id="KW-1185">Reference proteome</keyword>
<dbReference type="Pfam" id="PF00225">
    <property type="entry name" value="Kinesin"/>
    <property type="match status" value="1"/>
</dbReference>
<dbReference type="GO" id="GO:0008017">
    <property type="term" value="F:microtubule binding"/>
    <property type="evidence" value="ECO:0007669"/>
    <property type="project" value="InterPro"/>
</dbReference>
<evidence type="ECO:0000259" key="7">
    <source>
        <dbReference type="PROSITE" id="PS50067"/>
    </source>
</evidence>
<evidence type="ECO:0000313" key="8">
    <source>
        <dbReference type="EMBL" id="CAE7302941.1"/>
    </source>
</evidence>
<dbReference type="GO" id="GO:0005524">
    <property type="term" value="F:ATP binding"/>
    <property type="evidence" value="ECO:0007669"/>
    <property type="project" value="UniProtKB-KW"/>
</dbReference>
<comment type="caution">
    <text evidence="8">The sequence shown here is derived from an EMBL/GenBank/DDBJ whole genome shotgun (WGS) entry which is preliminary data.</text>
</comment>
<dbReference type="InterPro" id="IPR019821">
    <property type="entry name" value="Kinesin_motor_CS"/>
</dbReference>
<dbReference type="Gene3D" id="3.40.850.10">
    <property type="entry name" value="Kinesin motor domain"/>
    <property type="match status" value="1"/>
</dbReference>
<dbReference type="Proteomes" id="UP000604046">
    <property type="component" value="Unassembled WGS sequence"/>
</dbReference>
<dbReference type="PROSITE" id="PS00411">
    <property type="entry name" value="KINESIN_MOTOR_1"/>
    <property type="match status" value="1"/>
</dbReference>
<keyword evidence="2 4" id="KW-0067">ATP-binding</keyword>
<dbReference type="InterPro" id="IPR001752">
    <property type="entry name" value="Kinesin_motor_dom"/>
</dbReference>
<dbReference type="PRINTS" id="PR00380">
    <property type="entry name" value="KINESINHEAVY"/>
</dbReference>
<evidence type="ECO:0000256" key="3">
    <source>
        <dbReference type="PROSITE-ProRule" id="PRU00283"/>
    </source>
</evidence>
<keyword evidence="1 4" id="KW-0547">Nucleotide-binding</keyword>
<proteinExistence type="inferred from homology"/>
<dbReference type="SUPFAM" id="SSF54236">
    <property type="entry name" value="Ubiquitin-like"/>
    <property type="match status" value="1"/>
</dbReference>
<dbReference type="EMBL" id="CAJNDS010002068">
    <property type="protein sequence ID" value="CAE7302941.1"/>
    <property type="molecule type" value="Genomic_DNA"/>
</dbReference>
<evidence type="ECO:0000313" key="9">
    <source>
        <dbReference type="Proteomes" id="UP000604046"/>
    </source>
</evidence>
<accession>A0A812NEH6</accession>